<protein>
    <recommendedName>
        <fullName evidence="3">phenylalanine 4-monooxygenase</fullName>
        <ecNumber evidence="3">1.14.16.1</ecNumber>
    </recommendedName>
</protein>
<evidence type="ECO:0000256" key="4">
    <source>
        <dbReference type="ARBA" id="ARBA00022723"/>
    </source>
</evidence>
<dbReference type="InterPro" id="IPR018528">
    <property type="entry name" value="Preph_deHydtase_CS"/>
</dbReference>
<feature type="region of interest" description="Disordered" evidence="10">
    <location>
        <begin position="1"/>
        <end position="20"/>
    </location>
</feature>
<keyword evidence="7" id="KW-0503">Monooxygenase</keyword>
<dbReference type="PROSITE" id="PS00367">
    <property type="entry name" value="BH4_AAA_HYDROXYL_1"/>
    <property type="match status" value="1"/>
</dbReference>
<dbReference type="Pfam" id="PF00351">
    <property type="entry name" value="Biopterin_H"/>
    <property type="match status" value="1"/>
</dbReference>
<dbReference type="GO" id="GO:0005506">
    <property type="term" value="F:iron ion binding"/>
    <property type="evidence" value="ECO:0007669"/>
    <property type="project" value="InterPro"/>
</dbReference>
<comment type="similarity">
    <text evidence="2">Belongs to the biopterin-dependent aromatic amino acid hydroxylase family.</text>
</comment>
<dbReference type="CDD" id="cd04880">
    <property type="entry name" value="ACT_AAAH-PDT-like"/>
    <property type="match status" value="1"/>
</dbReference>
<dbReference type="EC" id="1.14.16.1" evidence="3"/>
<keyword evidence="6 8" id="KW-0408">Iron</keyword>
<evidence type="ECO:0000313" key="14">
    <source>
        <dbReference type="Proteomes" id="UP001140217"/>
    </source>
</evidence>
<dbReference type="Proteomes" id="UP001140217">
    <property type="component" value="Unassembled WGS sequence"/>
</dbReference>
<evidence type="ECO:0000256" key="8">
    <source>
        <dbReference type="PIRSR" id="PIRSR000336-1"/>
    </source>
</evidence>
<dbReference type="InterPro" id="IPR019773">
    <property type="entry name" value="Tyrosine_3-monooxygenase-like"/>
</dbReference>
<evidence type="ECO:0000256" key="6">
    <source>
        <dbReference type="ARBA" id="ARBA00023004"/>
    </source>
</evidence>
<dbReference type="PROSITE" id="PS51671">
    <property type="entry name" value="ACT"/>
    <property type="match status" value="1"/>
</dbReference>
<dbReference type="EMBL" id="JANBUL010000008">
    <property type="protein sequence ID" value="KAJ2785687.1"/>
    <property type="molecule type" value="Genomic_DNA"/>
</dbReference>
<reference evidence="13" key="1">
    <citation type="submission" date="2022-07" db="EMBL/GenBank/DDBJ databases">
        <title>Phylogenomic reconstructions and comparative analyses of Kickxellomycotina fungi.</title>
        <authorList>
            <person name="Reynolds N.K."/>
            <person name="Stajich J.E."/>
            <person name="Barry K."/>
            <person name="Grigoriev I.V."/>
            <person name="Crous P."/>
            <person name="Smith M.E."/>
        </authorList>
    </citation>
    <scope>NUCLEOTIDE SEQUENCE</scope>
    <source>
        <strain evidence="13">NBRC 105414</strain>
    </source>
</reference>
<keyword evidence="14" id="KW-1185">Reference proteome</keyword>
<proteinExistence type="inferred from homology"/>
<dbReference type="OrthoDB" id="983542at2759"/>
<keyword evidence="4 8" id="KW-0479">Metal-binding</keyword>
<dbReference type="PIRSF" id="PIRSF000336">
    <property type="entry name" value="TH"/>
    <property type="match status" value="1"/>
</dbReference>
<gene>
    <name evidence="13" type="ORF">H4R18_000378</name>
</gene>
<dbReference type="InterPro" id="IPR002912">
    <property type="entry name" value="ACT_dom"/>
</dbReference>
<keyword evidence="5" id="KW-0560">Oxidoreductase</keyword>
<dbReference type="InterPro" id="IPR036329">
    <property type="entry name" value="Aro-AA_hydroxylase_C_sf"/>
</dbReference>
<dbReference type="InterPro" id="IPR019774">
    <property type="entry name" value="Aromatic-AA_hydroxylase_C"/>
</dbReference>
<evidence type="ECO:0000259" key="11">
    <source>
        <dbReference type="PROSITE" id="PS51410"/>
    </source>
</evidence>
<feature type="domain" description="Biopterin-dependent aromatic amino acid hydroxylase family profile" evidence="11">
    <location>
        <begin position="101"/>
        <end position="446"/>
    </location>
</feature>
<dbReference type="GO" id="GO:0004664">
    <property type="term" value="F:prephenate dehydratase activity"/>
    <property type="evidence" value="ECO:0007669"/>
    <property type="project" value="InterPro"/>
</dbReference>
<feature type="binding site" evidence="8">
    <location>
        <position position="280"/>
    </location>
    <ligand>
        <name>Fe cation</name>
        <dbReference type="ChEBI" id="CHEBI:24875"/>
    </ligand>
</feature>
<comment type="cofactor">
    <cofactor evidence="1 9">
        <name>Fe(2+)</name>
        <dbReference type="ChEBI" id="CHEBI:29033"/>
    </cofactor>
</comment>
<dbReference type="SUPFAM" id="SSF55021">
    <property type="entry name" value="ACT-like"/>
    <property type="match status" value="1"/>
</dbReference>
<comment type="caution">
    <text evidence="13">The sequence shown here is derived from an EMBL/GenBank/DDBJ whole genome shotgun (WGS) entry which is preliminary data.</text>
</comment>
<feature type="binding site" evidence="8">
    <location>
        <position position="325"/>
    </location>
    <ligand>
        <name>Fe cation</name>
        <dbReference type="ChEBI" id="CHEBI:24875"/>
    </ligand>
</feature>
<accession>A0A9W8HGB4</accession>
<dbReference type="PANTHER" id="PTHR11473">
    <property type="entry name" value="AROMATIC AMINO ACID HYDROXYLASE"/>
    <property type="match status" value="1"/>
</dbReference>
<dbReference type="AlphaFoldDB" id="A0A9W8HGB4"/>
<dbReference type="PROSITE" id="PS51410">
    <property type="entry name" value="BH4_AAA_HYDROXYL_2"/>
    <property type="match status" value="1"/>
</dbReference>
<dbReference type="InterPro" id="IPR018301">
    <property type="entry name" value="ArAA_hydroxylase_Fe/CU_BS"/>
</dbReference>
<evidence type="ECO:0000256" key="10">
    <source>
        <dbReference type="SAM" id="MobiDB-lite"/>
    </source>
</evidence>
<organism evidence="13 14">
    <name type="scientific">Coemansia javaensis</name>
    <dbReference type="NCBI Taxonomy" id="2761396"/>
    <lineage>
        <taxon>Eukaryota</taxon>
        <taxon>Fungi</taxon>
        <taxon>Fungi incertae sedis</taxon>
        <taxon>Zoopagomycota</taxon>
        <taxon>Kickxellomycotina</taxon>
        <taxon>Kickxellomycetes</taxon>
        <taxon>Kickxellales</taxon>
        <taxon>Kickxellaceae</taxon>
        <taxon>Coemansia</taxon>
    </lineage>
</organism>
<dbReference type="GO" id="GO:0004505">
    <property type="term" value="F:phenylalanine 4-monooxygenase activity"/>
    <property type="evidence" value="ECO:0007669"/>
    <property type="project" value="UniProtKB-EC"/>
</dbReference>
<feature type="binding site" evidence="8">
    <location>
        <position position="285"/>
    </location>
    <ligand>
        <name>Fe cation</name>
        <dbReference type="ChEBI" id="CHEBI:24875"/>
    </ligand>
</feature>
<evidence type="ECO:0000256" key="5">
    <source>
        <dbReference type="ARBA" id="ARBA00023002"/>
    </source>
</evidence>
<dbReference type="FunFam" id="1.10.800.10:FF:000004">
    <property type="entry name" value="Tyrosine 3-monooxygenase"/>
    <property type="match status" value="1"/>
</dbReference>
<dbReference type="GO" id="GO:0009094">
    <property type="term" value="P:L-phenylalanine biosynthetic process"/>
    <property type="evidence" value="ECO:0007669"/>
    <property type="project" value="InterPro"/>
</dbReference>
<evidence type="ECO:0000256" key="1">
    <source>
        <dbReference type="ARBA" id="ARBA00001954"/>
    </source>
</evidence>
<dbReference type="InterPro" id="IPR001273">
    <property type="entry name" value="ArAA_hydroxylase"/>
</dbReference>
<evidence type="ECO:0000256" key="9">
    <source>
        <dbReference type="PIRSR" id="PIRSR601273-2"/>
    </source>
</evidence>
<dbReference type="PANTHER" id="PTHR11473:SF24">
    <property type="entry name" value="PHENYLALANINE-4-HYDROXYLASE"/>
    <property type="match status" value="1"/>
</dbReference>
<evidence type="ECO:0000256" key="3">
    <source>
        <dbReference type="ARBA" id="ARBA00011995"/>
    </source>
</evidence>
<evidence type="ECO:0000313" key="13">
    <source>
        <dbReference type="EMBL" id="KAJ2785687.1"/>
    </source>
</evidence>
<dbReference type="PRINTS" id="PR00372">
    <property type="entry name" value="FYWHYDRXLASE"/>
</dbReference>
<dbReference type="SUPFAM" id="SSF56534">
    <property type="entry name" value="Aromatic aminoacid monoxygenases, catalytic and oligomerization domains"/>
    <property type="match status" value="1"/>
</dbReference>
<sequence>MMHVDALPAPAVPQDPRAAREQPTTLLISVRDQVGALDECLRALRAADISMTRIESRPSKTPEPGYDFCVDIDARTKEVVQSAIEGIKKAAVVRDVRAIGGQHVPHEPAQPQTPWFPRKISDLDTFAEKVLEMGEELSSDHPGAQDPVYRRRRLEIVQLAKQYRAGQPLPRIEYTEQENATWREVYMRLRDMYPRSACREYRAGFALLEEHCGYGPDRIPQIEDISQFLQGCTGFTLRPVMGLLTPRDFLNSLAFRVFHSTQYIRHHSAPFYTPEPDCCHELLGHVPLFADPHFAELSQEIGLASLGASDEDIEKLATIFWFTAEFGLCREDAGVRAYGAGLLSSFGELEHAMSDTPEKHPFEPSRVALQKYPITEFQPVYFVANSFRDATLKMREFNATMKRPFQVRYNPYTHSIEVLDSKDKVRQFVRSIASEMQLLVSVLDQL</sequence>
<evidence type="ECO:0000259" key="12">
    <source>
        <dbReference type="PROSITE" id="PS51671"/>
    </source>
</evidence>
<evidence type="ECO:0000256" key="7">
    <source>
        <dbReference type="ARBA" id="ARBA00023033"/>
    </source>
</evidence>
<dbReference type="InterPro" id="IPR036951">
    <property type="entry name" value="ArAA_hydroxylase_sf"/>
</dbReference>
<dbReference type="Gene3D" id="1.10.800.10">
    <property type="entry name" value="Aromatic amino acid hydroxylase"/>
    <property type="match status" value="1"/>
</dbReference>
<feature type="domain" description="ACT" evidence="12">
    <location>
        <begin position="25"/>
        <end position="101"/>
    </location>
</feature>
<dbReference type="InterPro" id="IPR045865">
    <property type="entry name" value="ACT-like_dom_sf"/>
</dbReference>
<evidence type="ECO:0000256" key="2">
    <source>
        <dbReference type="ARBA" id="ARBA00009712"/>
    </source>
</evidence>
<name>A0A9W8HGB4_9FUNG</name>
<dbReference type="PROSITE" id="PS00858">
    <property type="entry name" value="PREPHENATE_DEHYDR_2"/>
    <property type="match status" value="1"/>
</dbReference>